<dbReference type="STRING" id="1862672.BO225_11485"/>
<evidence type="ECO:0000313" key="1">
    <source>
        <dbReference type="EMBL" id="OLU43880.1"/>
    </source>
</evidence>
<accession>A0A1U7NJQ6</accession>
<dbReference type="RefSeq" id="WP_076342364.1">
    <property type="nucleotide sequence ID" value="NZ_CAPDWN010000028.1"/>
</dbReference>
<reference evidence="1 2" key="1">
    <citation type="submission" date="2016-11" db="EMBL/GenBank/DDBJ databases">
        <title>Description of two novel members of the family Erysipelotrichaceae: Ileibacterium lipovorans gen. nov., sp. nov. and Dubosiella newyorkensis, gen. nov., sp. nov.</title>
        <authorList>
            <person name="Cox L.M."/>
            <person name="Sohn J."/>
            <person name="Tyrrell K.L."/>
            <person name="Citron D.M."/>
            <person name="Lawson P.A."/>
            <person name="Patel N.B."/>
            <person name="Iizumi T."/>
            <person name="Perez-Perez G.I."/>
            <person name="Goldstein E.J."/>
            <person name="Blaser M.J."/>
        </authorList>
    </citation>
    <scope>NUCLEOTIDE SEQUENCE [LARGE SCALE GENOMIC DNA]</scope>
    <source>
        <strain evidence="1 2">NYU-BL-A4</strain>
    </source>
</reference>
<comment type="caution">
    <text evidence="1">The sequence shown here is derived from an EMBL/GenBank/DDBJ whole genome shotgun (WGS) entry which is preliminary data.</text>
</comment>
<dbReference type="Proteomes" id="UP000186705">
    <property type="component" value="Unassembled WGS sequence"/>
</dbReference>
<proteinExistence type="predicted"/>
<gene>
    <name evidence="1" type="ORF">BO225_11485</name>
</gene>
<dbReference type="EMBL" id="MPKA01000139">
    <property type="protein sequence ID" value="OLU43880.1"/>
    <property type="molecule type" value="Genomic_DNA"/>
</dbReference>
<sequence>MYSLDEYMKTFSQDMSSNEIILPDYSSLDLGLAPLSYLRYTSYIYDASGNQLGTVTLDAETAIIGGRPQFVYDKCYLGHPSAYNGWPCVDSSLSFSGDRIVVYATFSNGYFQQSGSAVFYPQ</sequence>
<keyword evidence="2" id="KW-1185">Reference proteome</keyword>
<protein>
    <submittedName>
        <fullName evidence="1">Uncharacterized protein</fullName>
    </submittedName>
</protein>
<dbReference type="AlphaFoldDB" id="A0A1U7NJQ6"/>
<evidence type="ECO:0000313" key="2">
    <source>
        <dbReference type="Proteomes" id="UP000186705"/>
    </source>
</evidence>
<name>A0A1U7NJQ6_9FIRM</name>
<organism evidence="1 2">
    <name type="scientific">Dubosiella newyorkensis</name>
    <dbReference type="NCBI Taxonomy" id="1862672"/>
    <lineage>
        <taxon>Bacteria</taxon>
        <taxon>Bacillati</taxon>
        <taxon>Bacillota</taxon>
        <taxon>Erysipelotrichia</taxon>
        <taxon>Erysipelotrichales</taxon>
        <taxon>Erysipelotrichaceae</taxon>
        <taxon>Dubosiella</taxon>
    </lineage>
</organism>